<dbReference type="EMBL" id="JBJQND010000006">
    <property type="protein sequence ID" value="KAL3873373.1"/>
    <property type="molecule type" value="Genomic_DNA"/>
</dbReference>
<accession>A0ABD3WKY8</accession>
<evidence type="ECO:0000313" key="2">
    <source>
        <dbReference type="Proteomes" id="UP001634394"/>
    </source>
</evidence>
<dbReference type="InterPro" id="IPR025533">
    <property type="entry name" value="DUF4419"/>
</dbReference>
<gene>
    <name evidence="1" type="ORF">ACJMK2_036502</name>
</gene>
<comment type="caution">
    <text evidence="1">The sequence shown here is derived from an EMBL/GenBank/DDBJ whole genome shotgun (WGS) entry which is preliminary data.</text>
</comment>
<sequence length="352" mass="40101">MTSFECAKVKRGACSFEELSLDKAAEEFAKERNIVYETGNSNYPLIALKSTWCKHGLVATVIEAYNKHIGLELAPDDLWVMIIQGVATHLSDEQVAEKNRKTFVNHAGKKELAVEGSQYDIKPKGICNPNHNQKGWVDFVKEIAELINHNTKCDITDVMTERFSTTGTLESQVFRCCLMEAMQNYFSYKCILGCGIPEICLLGTLDDYKNIKERVDKLSKFLPDLNWWFGKVHKIVDKFILSKEGKPDIDWWNRIVTATPIGSGGQVELSGWLGDMFPYSRDYDGKLVLNRKSPEYDDIGPGLTFTPVTLDDQRYTFKQYQLRLAAGFLGASENKETQRLRPAQGWLMFYEE</sequence>
<dbReference type="PANTHER" id="PTHR31252">
    <property type="entry name" value="DUF4419 DOMAIN-CONTAINING PROTEIN"/>
    <property type="match status" value="1"/>
</dbReference>
<evidence type="ECO:0000313" key="1">
    <source>
        <dbReference type="EMBL" id="KAL3873373.1"/>
    </source>
</evidence>
<keyword evidence="2" id="KW-1185">Reference proteome</keyword>
<organism evidence="1 2">
    <name type="scientific">Sinanodonta woodiana</name>
    <name type="common">Chinese pond mussel</name>
    <name type="synonym">Anodonta woodiana</name>
    <dbReference type="NCBI Taxonomy" id="1069815"/>
    <lineage>
        <taxon>Eukaryota</taxon>
        <taxon>Metazoa</taxon>
        <taxon>Spiralia</taxon>
        <taxon>Lophotrochozoa</taxon>
        <taxon>Mollusca</taxon>
        <taxon>Bivalvia</taxon>
        <taxon>Autobranchia</taxon>
        <taxon>Heteroconchia</taxon>
        <taxon>Palaeoheterodonta</taxon>
        <taxon>Unionida</taxon>
        <taxon>Unionoidea</taxon>
        <taxon>Unionidae</taxon>
        <taxon>Unioninae</taxon>
        <taxon>Sinanodonta</taxon>
    </lineage>
</organism>
<protein>
    <submittedName>
        <fullName evidence="1">Uncharacterized protein</fullName>
    </submittedName>
</protein>
<proteinExistence type="predicted"/>
<reference evidence="1 2" key="1">
    <citation type="submission" date="2024-11" db="EMBL/GenBank/DDBJ databases">
        <title>Chromosome-level genome assembly of the freshwater bivalve Anodonta woodiana.</title>
        <authorList>
            <person name="Chen X."/>
        </authorList>
    </citation>
    <scope>NUCLEOTIDE SEQUENCE [LARGE SCALE GENOMIC DNA]</scope>
    <source>
        <strain evidence="1">MN2024</strain>
        <tissue evidence="1">Gills</tissue>
    </source>
</reference>
<dbReference type="Proteomes" id="UP001634394">
    <property type="component" value="Unassembled WGS sequence"/>
</dbReference>
<dbReference type="AlphaFoldDB" id="A0ABD3WKY8"/>
<dbReference type="EMBL" id="JBJQND010000006">
    <property type="protein sequence ID" value="KAL3873374.1"/>
    <property type="molecule type" value="Genomic_DNA"/>
</dbReference>
<dbReference type="PANTHER" id="PTHR31252:SF11">
    <property type="entry name" value="DUF4419 DOMAIN-CONTAINING PROTEIN"/>
    <property type="match status" value="1"/>
</dbReference>
<dbReference type="Pfam" id="PF14388">
    <property type="entry name" value="DUF4419"/>
    <property type="match status" value="1"/>
</dbReference>
<name>A0ABD3WKY8_SINWO</name>